<dbReference type="Pfam" id="PF00085">
    <property type="entry name" value="Thioredoxin"/>
    <property type="match status" value="1"/>
</dbReference>
<dbReference type="InterPro" id="IPR036249">
    <property type="entry name" value="Thioredoxin-like_sf"/>
</dbReference>
<dbReference type="InterPro" id="IPR013766">
    <property type="entry name" value="Thioredoxin_domain"/>
</dbReference>
<reference evidence="2 3" key="1">
    <citation type="journal article" date="2016" name="Mol. Biol. Evol.">
        <title>Comparative Genomics of Early-Diverging Mushroom-Forming Fungi Provides Insights into the Origins of Lignocellulose Decay Capabilities.</title>
        <authorList>
            <person name="Nagy L.G."/>
            <person name="Riley R."/>
            <person name="Tritt A."/>
            <person name="Adam C."/>
            <person name="Daum C."/>
            <person name="Floudas D."/>
            <person name="Sun H."/>
            <person name="Yadav J.S."/>
            <person name="Pangilinan J."/>
            <person name="Larsson K.H."/>
            <person name="Matsuura K."/>
            <person name="Barry K."/>
            <person name="Labutti K."/>
            <person name="Kuo R."/>
            <person name="Ohm R.A."/>
            <person name="Bhattacharya S.S."/>
            <person name="Shirouzu T."/>
            <person name="Yoshinaga Y."/>
            <person name="Martin F.M."/>
            <person name="Grigoriev I.V."/>
            <person name="Hibbett D.S."/>
        </authorList>
    </citation>
    <scope>NUCLEOTIDE SEQUENCE [LARGE SCALE GENOMIC DNA]</scope>
    <source>
        <strain evidence="2 3">HHB12733</strain>
    </source>
</reference>
<keyword evidence="3" id="KW-1185">Reference proteome</keyword>
<gene>
    <name evidence="2" type="ORF">CALCODRAFT_478994</name>
</gene>
<proteinExistence type="predicted"/>
<dbReference type="EMBL" id="KV423915">
    <property type="protein sequence ID" value="KZT62703.1"/>
    <property type="molecule type" value="Genomic_DNA"/>
</dbReference>
<dbReference type="InParanoid" id="A0A165K5C3"/>
<dbReference type="OrthoDB" id="2121326at2759"/>
<evidence type="ECO:0000313" key="2">
    <source>
        <dbReference type="EMBL" id="KZT62703.1"/>
    </source>
</evidence>
<dbReference type="AlphaFoldDB" id="A0A165K5C3"/>
<dbReference type="STRING" id="1353952.A0A165K5C3"/>
<evidence type="ECO:0000259" key="1">
    <source>
        <dbReference type="Pfam" id="PF00085"/>
    </source>
</evidence>
<dbReference type="Gene3D" id="3.40.30.10">
    <property type="entry name" value="Glutaredoxin"/>
    <property type="match status" value="1"/>
</dbReference>
<accession>A0A165K5C3</accession>
<evidence type="ECO:0000313" key="3">
    <source>
        <dbReference type="Proteomes" id="UP000076842"/>
    </source>
</evidence>
<dbReference type="Proteomes" id="UP000076842">
    <property type="component" value="Unassembled WGS sequence"/>
</dbReference>
<feature type="domain" description="Thioredoxin" evidence="1">
    <location>
        <begin position="9"/>
        <end position="102"/>
    </location>
</feature>
<name>A0A165K5C3_9BASI</name>
<sequence>MSVTLIRSVDQFMEMMDELTDRPFAILFWSNSVPSCKVIETSFQQHAKTLGNKMAFYSVDFEDQPDLAEVLSVSAVPAVLTFRGNHQLDDEMEVDPDRLSAMLTDAASRA</sequence>
<organism evidence="2 3">
    <name type="scientific">Calocera cornea HHB12733</name>
    <dbReference type="NCBI Taxonomy" id="1353952"/>
    <lineage>
        <taxon>Eukaryota</taxon>
        <taxon>Fungi</taxon>
        <taxon>Dikarya</taxon>
        <taxon>Basidiomycota</taxon>
        <taxon>Agaricomycotina</taxon>
        <taxon>Dacrymycetes</taxon>
        <taxon>Dacrymycetales</taxon>
        <taxon>Dacrymycetaceae</taxon>
        <taxon>Calocera</taxon>
    </lineage>
</organism>
<protein>
    <submittedName>
        <fullName evidence="2">Thioredoxin-like protein</fullName>
    </submittedName>
</protein>
<dbReference type="SUPFAM" id="SSF52833">
    <property type="entry name" value="Thioredoxin-like"/>
    <property type="match status" value="1"/>
</dbReference>